<dbReference type="OrthoDB" id="3454723at2"/>
<dbReference type="CDD" id="cd00093">
    <property type="entry name" value="HTH_XRE"/>
    <property type="match status" value="1"/>
</dbReference>
<keyword evidence="3" id="KW-1185">Reference proteome</keyword>
<protein>
    <recommendedName>
        <fullName evidence="1">HTH cro/C1-type domain-containing protein</fullName>
    </recommendedName>
</protein>
<dbReference type="Proteomes" id="UP000032066">
    <property type="component" value="Unassembled WGS sequence"/>
</dbReference>
<name>A0A0D0NYJ5_KITGR</name>
<dbReference type="Gene3D" id="1.10.260.40">
    <property type="entry name" value="lambda repressor-like DNA-binding domains"/>
    <property type="match status" value="1"/>
</dbReference>
<proteinExistence type="predicted"/>
<dbReference type="SUPFAM" id="SSF47413">
    <property type="entry name" value="lambda repressor-like DNA-binding domains"/>
    <property type="match status" value="1"/>
</dbReference>
<dbReference type="PROSITE" id="PS50943">
    <property type="entry name" value="HTH_CROC1"/>
    <property type="match status" value="1"/>
</dbReference>
<dbReference type="EMBL" id="JXZB01000003">
    <property type="protein sequence ID" value="KIQ64261.1"/>
    <property type="molecule type" value="Genomic_DNA"/>
</dbReference>
<dbReference type="InterPro" id="IPR010982">
    <property type="entry name" value="Lambda_DNA-bd_dom_sf"/>
</dbReference>
<dbReference type="STRING" id="2064.TR51_19125"/>
<dbReference type="InterPro" id="IPR001387">
    <property type="entry name" value="Cro/C1-type_HTH"/>
</dbReference>
<evidence type="ECO:0000313" key="2">
    <source>
        <dbReference type="EMBL" id="KIQ64261.1"/>
    </source>
</evidence>
<reference evidence="2 3" key="1">
    <citation type="submission" date="2015-02" db="EMBL/GenBank/DDBJ databases">
        <title>Draft genome sequence of Kitasatospora griseola MF730-N6, a bafilomycin, terpentecin and satosporin producer.</title>
        <authorList>
            <person name="Arens J.C."/>
            <person name="Haltli B."/>
            <person name="Kerr R.G."/>
        </authorList>
    </citation>
    <scope>NUCLEOTIDE SEQUENCE [LARGE SCALE GENOMIC DNA]</scope>
    <source>
        <strain evidence="2 3">MF730-N6</strain>
    </source>
</reference>
<feature type="domain" description="HTH cro/C1-type" evidence="1">
    <location>
        <begin position="13"/>
        <end position="67"/>
    </location>
</feature>
<dbReference type="GO" id="GO:0003677">
    <property type="term" value="F:DNA binding"/>
    <property type="evidence" value="ECO:0007669"/>
    <property type="project" value="InterPro"/>
</dbReference>
<organism evidence="2 3">
    <name type="scientific">Kitasatospora griseola</name>
    <name type="common">Streptomyces griseolosporeus</name>
    <dbReference type="NCBI Taxonomy" id="2064"/>
    <lineage>
        <taxon>Bacteria</taxon>
        <taxon>Bacillati</taxon>
        <taxon>Actinomycetota</taxon>
        <taxon>Actinomycetes</taxon>
        <taxon>Kitasatosporales</taxon>
        <taxon>Streptomycetaceae</taxon>
        <taxon>Kitasatospora</taxon>
    </lineage>
</organism>
<dbReference type="SMART" id="SM00530">
    <property type="entry name" value="HTH_XRE"/>
    <property type="match status" value="1"/>
</dbReference>
<dbReference type="RefSeq" id="WP_043912993.1">
    <property type="nucleotide sequence ID" value="NZ_JXZB01000003.1"/>
</dbReference>
<evidence type="ECO:0000259" key="1">
    <source>
        <dbReference type="PROSITE" id="PS50943"/>
    </source>
</evidence>
<dbReference type="PATRIC" id="fig|2064.6.peg.4115"/>
<dbReference type="Pfam" id="PF01381">
    <property type="entry name" value="HTH_3"/>
    <property type="match status" value="1"/>
</dbReference>
<accession>A0A0D0NYJ5</accession>
<evidence type="ECO:0000313" key="3">
    <source>
        <dbReference type="Proteomes" id="UP000032066"/>
    </source>
</evidence>
<gene>
    <name evidence="2" type="ORF">TR51_19125</name>
</gene>
<sequence length="437" mass="47253">MRRVDPHFDADALTRRRQAAGMSIEGLASAVRVSRQSVSAYENGRSTPGRDVLGRLAEALGCTPSDLMNGQEGSGTLSALCRAAGLTERQMAAALAPFFGKDGSVEHAQLRLSHLEAGIAPEEWRKDPSMAAQAIQAVALLAPGWHASEIADLLQWPASEHAEAGTGQWEAESGASAARLAARRNAVEDNDVPSRASTAARTWEELNDRQRLYLAAVYREDQAAQAKAQALRAAFGDPGPAREWRKLPFTIKAAPALTGYTALQERLREQNALDEGAGSTLAALHRRALIDLSEDQVEVFPLGGAARVLVSLTRAGRACARAGLDERPATTPKDMLSEWLWRNLVKVASAGPDGLPEDGLWGKSKFYLGTGFRPGRRAASRGYIDSVPVRDGDGPQSHVVEYRWRLTPAGRAHIAQHAERYRAMYPDVELASLPEDM</sequence>
<dbReference type="AlphaFoldDB" id="A0A0D0NYJ5"/>
<comment type="caution">
    <text evidence="2">The sequence shown here is derived from an EMBL/GenBank/DDBJ whole genome shotgun (WGS) entry which is preliminary data.</text>
</comment>